<dbReference type="Gene3D" id="3.90.76.10">
    <property type="entry name" value="Dipeptide-binding Protein, Domain 1"/>
    <property type="match status" value="1"/>
</dbReference>
<keyword evidence="5" id="KW-0571">Peptide transport</keyword>
<dbReference type="InterPro" id="IPR000914">
    <property type="entry name" value="SBP_5_dom"/>
</dbReference>
<dbReference type="Gene3D" id="3.10.105.10">
    <property type="entry name" value="Dipeptide-binding Protein, Domain 3"/>
    <property type="match status" value="1"/>
</dbReference>
<evidence type="ECO:0000256" key="3">
    <source>
        <dbReference type="ARBA" id="ARBA00022448"/>
    </source>
</evidence>
<dbReference type="AlphaFoldDB" id="A0A2P8H562"/>
<feature type="signal peptide" evidence="6">
    <location>
        <begin position="1"/>
        <end position="19"/>
    </location>
</feature>
<dbReference type="InterPro" id="IPR039424">
    <property type="entry name" value="SBP_5"/>
</dbReference>
<dbReference type="PANTHER" id="PTHR30290">
    <property type="entry name" value="PERIPLASMIC BINDING COMPONENT OF ABC TRANSPORTER"/>
    <property type="match status" value="1"/>
</dbReference>
<feature type="chain" id="PRO_5015116922" evidence="6">
    <location>
        <begin position="20"/>
        <end position="544"/>
    </location>
</feature>
<accession>A0A2P8H562</accession>
<proteinExistence type="inferred from homology"/>
<dbReference type="FunFam" id="3.10.105.10:FF:000001">
    <property type="entry name" value="Oligopeptide ABC transporter, oligopeptide-binding protein"/>
    <property type="match status" value="1"/>
</dbReference>
<dbReference type="RefSeq" id="WP_106532062.1">
    <property type="nucleotide sequence ID" value="NZ_PYAT01000002.1"/>
</dbReference>
<dbReference type="EMBL" id="PYAT01000002">
    <property type="protein sequence ID" value="PSL41362.1"/>
    <property type="molecule type" value="Genomic_DNA"/>
</dbReference>
<evidence type="ECO:0000259" key="7">
    <source>
        <dbReference type="Pfam" id="PF00496"/>
    </source>
</evidence>
<keyword evidence="9" id="KW-1185">Reference proteome</keyword>
<comment type="caution">
    <text evidence="8">The sequence shown here is derived from an EMBL/GenBank/DDBJ whole genome shotgun (WGS) entry which is preliminary data.</text>
</comment>
<dbReference type="GO" id="GO:0043190">
    <property type="term" value="C:ATP-binding cassette (ABC) transporter complex"/>
    <property type="evidence" value="ECO:0007669"/>
    <property type="project" value="InterPro"/>
</dbReference>
<dbReference type="FunFam" id="3.90.76.10:FF:000001">
    <property type="entry name" value="Oligopeptide ABC transporter substrate-binding protein"/>
    <property type="match status" value="1"/>
</dbReference>
<evidence type="ECO:0000256" key="4">
    <source>
        <dbReference type="ARBA" id="ARBA00022729"/>
    </source>
</evidence>
<evidence type="ECO:0000256" key="2">
    <source>
        <dbReference type="ARBA" id="ARBA00005695"/>
    </source>
</evidence>
<feature type="domain" description="Solute-binding protein family 5" evidence="7">
    <location>
        <begin position="87"/>
        <end position="466"/>
    </location>
</feature>
<dbReference type="GO" id="GO:0030288">
    <property type="term" value="C:outer membrane-bounded periplasmic space"/>
    <property type="evidence" value="ECO:0007669"/>
    <property type="project" value="UniProtKB-ARBA"/>
</dbReference>
<dbReference type="PANTHER" id="PTHR30290:SF79">
    <property type="entry name" value="DIPEPTIDE-BINDING PROTEIN DPPE"/>
    <property type="match status" value="1"/>
</dbReference>
<dbReference type="CDD" id="cd08504">
    <property type="entry name" value="PBP2_OppA"/>
    <property type="match status" value="1"/>
</dbReference>
<protein>
    <submittedName>
        <fullName evidence="8">Oligopeptide transport system substrate-binding protein</fullName>
    </submittedName>
</protein>
<dbReference type="InterPro" id="IPR023765">
    <property type="entry name" value="SBP_5_CS"/>
</dbReference>
<reference evidence="8 9" key="1">
    <citation type="submission" date="2018-03" db="EMBL/GenBank/DDBJ databases">
        <title>Genomic Encyclopedia of Type Strains, Phase III (KMG-III): the genomes of soil and plant-associated and newly described type strains.</title>
        <authorList>
            <person name="Whitman W."/>
        </authorList>
    </citation>
    <scope>NUCLEOTIDE SEQUENCE [LARGE SCALE GENOMIC DNA]</scope>
    <source>
        <strain evidence="8 9">CGMCC 1.12259</strain>
    </source>
</reference>
<gene>
    <name evidence="8" type="ORF">B0H99_10244</name>
</gene>
<dbReference type="SUPFAM" id="SSF53850">
    <property type="entry name" value="Periplasmic binding protein-like II"/>
    <property type="match status" value="1"/>
</dbReference>
<keyword evidence="5" id="KW-0653">Protein transport</keyword>
<dbReference type="GO" id="GO:0015833">
    <property type="term" value="P:peptide transport"/>
    <property type="evidence" value="ECO:0007669"/>
    <property type="project" value="UniProtKB-KW"/>
</dbReference>
<evidence type="ECO:0000313" key="9">
    <source>
        <dbReference type="Proteomes" id="UP000242682"/>
    </source>
</evidence>
<evidence type="ECO:0000313" key="8">
    <source>
        <dbReference type="EMBL" id="PSL41362.1"/>
    </source>
</evidence>
<evidence type="ECO:0000256" key="5">
    <source>
        <dbReference type="ARBA" id="ARBA00022856"/>
    </source>
</evidence>
<keyword evidence="4 6" id="KW-0732">Signal</keyword>
<organism evidence="8 9">
    <name type="scientific">Planomicrobium soli</name>
    <dbReference type="NCBI Taxonomy" id="1176648"/>
    <lineage>
        <taxon>Bacteria</taxon>
        <taxon>Bacillati</taxon>
        <taxon>Bacillota</taxon>
        <taxon>Bacilli</taxon>
        <taxon>Bacillales</taxon>
        <taxon>Caryophanaceae</taxon>
        <taxon>Planomicrobium</taxon>
    </lineage>
</organism>
<dbReference type="OrthoDB" id="9801912at2"/>
<dbReference type="PROSITE" id="PS51257">
    <property type="entry name" value="PROKAR_LIPOPROTEIN"/>
    <property type="match status" value="1"/>
</dbReference>
<sequence length="544" mass="61287">MKKWLLPMSVLLATSTALAGCYGGGGGGETSTSSEGGPSTDIKQEMVVNALSEPPAIDPALATDTTSGWVLDHIFEGLYTRDKDGNPVLGAASDVSVSEDGKTYTFKLREDAKWSDGSQVTAGDFEYAWKRVLNPETGSAFAFYFYYIKGAEAYNKGEGNVEDVGIKAVDDTTFEVELNAPLGYFDSLLTLWTFYPVQQKTVEENKNWAAEADTFVSNGPFEMTEWKHDSNVVIEKNDDYYAKDEVKMEKVTFELVNEASTYYQMFKTGELDLVMTLPTDVIATEKENPEYMEVPYYGTYMYMFNVEKEPFTNAKVRKAFAMAVDRQALVDNVTQAGETPAYAMVPTGAETAEGDFREAGGNYFEENTEEAKKLLAEGMAEEGWDELPQVTLMYNTLESNKKMAEAVQEMLSANLDVQVKLANQEWGTYLETTKQGNFQMARMGWIGIFVDPVVNLDYYLGDSPNNRTGWVNEEFDSTMAAAKVEQDADKRFEMLHKAEEILMTDMPFMPVYFYKNTYMVSQDYENIAYYVNRYPFLKWAEKTK</sequence>
<dbReference type="PROSITE" id="PS01040">
    <property type="entry name" value="SBP_BACTERIAL_5"/>
    <property type="match status" value="1"/>
</dbReference>
<dbReference type="InterPro" id="IPR030678">
    <property type="entry name" value="Peptide/Ni-bd"/>
</dbReference>
<name>A0A2P8H562_9BACL</name>
<evidence type="ECO:0000256" key="6">
    <source>
        <dbReference type="SAM" id="SignalP"/>
    </source>
</evidence>
<dbReference type="Pfam" id="PF00496">
    <property type="entry name" value="SBP_bac_5"/>
    <property type="match status" value="1"/>
</dbReference>
<comment type="subcellular location">
    <subcellularLocation>
        <location evidence="1">Cell membrane</location>
        <topology evidence="1">Lipid-anchor</topology>
    </subcellularLocation>
</comment>
<dbReference type="GO" id="GO:1904680">
    <property type="term" value="F:peptide transmembrane transporter activity"/>
    <property type="evidence" value="ECO:0007669"/>
    <property type="project" value="TreeGrafter"/>
</dbReference>
<keyword evidence="3" id="KW-0813">Transport</keyword>
<dbReference type="Gene3D" id="3.40.190.10">
    <property type="entry name" value="Periplasmic binding protein-like II"/>
    <property type="match status" value="1"/>
</dbReference>
<comment type="similarity">
    <text evidence="2">Belongs to the bacterial solute-binding protein 5 family.</text>
</comment>
<dbReference type="PIRSF" id="PIRSF002741">
    <property type="entry name" value="MppA"/>
    <property type="match status" value="1"/>
</dbReference>
<dbReference type="Proteomes" id="UP000242682">
    <property type="component" value="Unassembled WGS sequence"/>
</dbReference>
<evidence type="ECO:0000256" key="1">
    <source>
        <dbReference type="ARBA" id="ARBA00004193"/>
    </source>
</evidence>